<evidence type="ECO:0000259" key="4">
    <source>
        <dbReference type="PROSITE" id="PS50995"/>
    </source>
</evidence>
<evidence type="ECO:0000256" key="2">
    <source>
        <dbReference type="ARBA" id="ARBA00023125"/>
    </source>
</evidence>
<evidence type="ECO:0000256" key="3">
    <source>
        <dbReference type="ARBA" id="ARBA00023163"/>
    </source>
</evidence>
<name>A0ABT2KD71_9RHOB</name>
<comment type="caution">
    <text evidence="5">The sequence shown here is derived from an EMBL/GenBank/DDBJ whole genome shotgun (WGS) entry which is preliminary data.</text>
</comment>
<dbReference type="Gene3D" id="1.10.10.10">
    <property type="entry name" value="Winged helix-like DNA-binding domain superfamily/Winged helix DNA-binding domain"/>
    <property type="match status" value="1"/>
</dbReference>
<dbReference type="RefSeq" id="WP_260278409.1">
    <property type="nucleotide sequence ID" value="NZ_JANAVZ010000012.1"/>
</dbReference>
<evidence type="ECO:0000313" key="6">
    <source>
        <dbReference type="Proteomes" id="UP001320702"/>
    </source>
</evidence>
<protein>
    <submittedName>
        <fullName evidence="5">MarR family transcriptional regulator</fullName>
    </submittedName>
</protein>
<dbReference type="Proteomes" id="UP001320702">
    <property type="component" value="Unassembled WGS sequence"/>
</dbReference>
<dbReference type="EMBL" id="JANAVZ010000012">
    <property type="protein sequence ID" value="MCT4334497.1"/>
    <property type="molecule type" value="Genomic_DNA"/>
</dbReference>
<keyword evidence="2" id="KW-0238">DNA-binding</keyword>
<gene>
    <name evidence="5" type="ORF">MU516_16700</name>
</gene>
<dbReference type="SUPFAM" id="SSF46785">
    <property type="entry name" value="Winged helix' DNA-binding domain"/>
    <property type="match status" value="1"/>
</dbReference>
<feature type="domain" description="HTH marR-type" evidence="4">
    <location>
        <begin position="8"/>
        <end position="140"/>
    </location>
</feature>
<proteinExistence type="predicted"/>
<keyword evidence="6" id="KW-1185">Reference proteome</keyword>
<reference evidence="5 6" key="1">
    <citation type="submission" date="2022-04" db="EMBL/GenBank/DDBJ databases">
        <title>Paracoccus sp. YLB-12 draft genome sequence.</title>
        <authorList>
            <person name="Yu L."/>
        </authorList>
    </citation>
    <scope>NUCLEOTIDE SEQUENCE [LARGE SCALE GENOMIC DNA]</scope>
    <source>
        <strain evidence="5 6">YLB-12</strain>
    </source>
</reference>
<dbReference type="PRINTS" id="PR00598">
    <property type="entry name" value="HTHMARR"/>
</dbReference>
<dbReference type="PANTHER" id="PTHR42756">
    <property type="entry name" value="TRANSCRIPTIONAL REGULATOR, MARR"/>
    <property type="match status" value="1"/>
</dbReference>
<keyword evidence="1" id="KW-0805">Transcription regulation</keyword>
<dbReference type="PROSITE" id="PS50995">
    <property type="entry name" value="HTH_MARR_2"/>
    <property type="match status" value="1"/>
</dbReference>
<dbReference type="InterPro" id="IPR000835">
    <property type="entry name" value="HTH_MarR-typ"/>
</dbReference>
<keyword evidence="3" id="KW-0804">Transcription</keyword>
<dbReference type="PROSITE" id="PS01117">
    <property type="entry name" value="HTH_MARR_1"/>
    <property type="match status" value="1"/>
</dbReference>
<dbReference type="InterPro" id="IPR036388">
    <property type="entry name" value="WH-like_DNA-bd_sf"/>
</dbReference>
<accession>A0ABT2KD71</accession>
<dbReference type="PANTHER" id="PTHR42756:SF1">
    <property type="entry name" value="TRANSCRIPTIONAL REPRESSOR OF EMRAB OPERON"/>
    <property type="match status" value="1"/>
</dbReference>
<dbReference type="SMART" id="SM00347">
    <property type="entry name" value="HTH_MARR"/>
    <property type="match status" value="1"/>
</dbReference>
<organism evidence="5 6">
    <name type="scientific">Paracoccus maritimus</name>
    <dbReference type="NCBI Taxonomy" id="2933292"/>
    <lineage>
        <taxon>Bacteria</taxon>
        <taxon>Pseudomonadati</taxon>
        <taxon>Pseudomonadota</taxon>
        <taxon>Alphaproteobacteria</taxon>
        <taxon>Rhodobacterales</taxon>
        <taxon>Paracoccaceae</taxon>
        <taxon>Paracoccus</taxon>
    </lineage>
</organism>
<dbReference type="InterPro" id="IPR036390">
    <property type="entry name" value="WH_DNA-bd_sf"/>
</dbReference>
<evidence type="ECO:0000256" key="1">
    <source>
        <dbReference type="ARBA" id="ARBA00023015"/>
    </source>
</evidence>
<evidence type="ECO:0000313" key="5">
    <source>
        <dbReference type="EMBL" id="MCT4334497.1"/>
    </source>
</evidence>
<dbReference type="Pfam" id="PF12802">
    <property type="entry name" value="MarR_2"/>
    <property type="match status" value="1"/>
</dbReference>
<dbReference type="InterPro" id="IPR023187">
    <property type="entry name" value="Tscrpt_reg_MarR-type_CS"/>
</dbReference>
<sequence>MSHPERPEANILRTIGSLARKLRTLFDARSGEHGLTEARARLLLHLSRSGPLTQADLAEAMEVERPTMARMIDGMEAQGLVSREIVPGDRRQRHIVLTEAAQDQCAAVLMLTEQLRAEVLSGIPEKDLEVTNRVLCRMLANVAEAGR</sequence>